<proteinExistence type="predicted"/>
<gene>
    <name evidence="2" type="ORF">BDY17DRAFT_298530</name>
</gene>
<evidence type="ECO:0000313" key="3">
    <source>
        <dbReference type="Proteomes" id="UP000799767"/>
    </source>
</evidence>
<accession>A0A6A6PRL3</accession>
<feature type="compositionally biased region" description="Basic residues" evidence="1">
    <location>
        <begin position="201"/>
        <end position="211"/>
    </location>
</feature>
<name>A0A6A6PRL3_9PEZI</name>
<dbReference type="OrthoDB" id="3939134at2759"/>
<dbReference type="RefSeq" id="XP_033589006.1">
    <property type="nucleotide sequence ID" value="XM_033733755.1"/>
</dbReference>
<dbReference type="GeneID" id="54474757"/>
<feature type="compositionally biased region" description="Low complexity" evidence="1">
    <location>
        <begin position="175"/>
        <end position="190"/>
    </location>
</feature>
<dbReference type="AlphaFoldDB" id="A0A6A6PRL3"/>
<feature type="region of interest" description="Disordered" evidence="1">
    <location>
        <begin position="1"/>
        <end position="41"/>
    </location>
</feature>
<feature type="compositionally biased region" description="Low complexity" evidence="1">
    <location>
        <begin position="141"/>
        <end position="150"/>
    </location>
</feature>
<evidence type="ECO:0000313" key="2">
    <source>
        <dbReference type="EMBL" id="KAF2482436.1"/>
    </source>
</evidence>
<feature type="compositionally biased region" description="Basic and acidic residues" evidence="1">
    <location>
        <begin position="513"/>
        <end position="536"/>
    </location>
</feature>
<feature type="region of interest" description="Disordered" evidence="1">
    <location>
        <begin position="86"/>
        <end position="301"/>
    </location>
</feature>
<evidence type="ECO:0000256" key="1">
    <source>
        <dbReference type="SAM" id="MobiDB-lite"/>
    </source>
</evidence>
<organism evidence="2 3">
    <name type="scientific">Neohortaea acidophila</name>
    <dbReference type="NCBI Taxonomy" id="245834"/>
    <lineage>
        <taxon>Eukaryota</taxon>
        <taxon>Fungi</taxon>
        <taxon>Dikarya</taxon>
        <taxon>Ascomycota</taxon>
        <taxon>Pezizomycotina</taxon>
        <taxon>Dothideomycetes</taxon>
        <taxon>Dothideomycetidae</taxon>
        <taxon>Mycosphaerellales</taxon>
        <taxon>Teratosphaeriaceae</taxon>
        <taxon>Neohortaea</taxon>
    </lineage>
</organism>
<dbReference type="EMBL" id="MU001636">
    <property type="protein sequence ID" value="KAF2482436.1"/>
    <property type="molecule type" value="Genomic_DNA"/>
</dbReference>
<keyword evidence="3" id="KW-1185">Reference proteome</keyword>
<feature type="compositionally biased region" description="Acidic residues" evidence="1">
    <location>
        <begin position="287"/>
        <end position="297"/>
    </location>
</feature>
<reference evidence="2" key="1">
    <citation type="journal article" date="2020" name="Stud. Mycol.">
        <title>101 Dothideomycetes genomes: a test case for predicting lifestyles and emergence of pathogens.</title>
        <authorList>
            <person name="Haridas S."/>
            <person name="Albert R."/>
            <person name="Binder M."/>
            <person name="Bloem J."/>
            <person name="Labutti K."/>
            <person name="Salamov A."/>
            <person name="Andreopoulos B."/>
            <person name="Baker S."/>
            <person name="Barry K."/>
            <person name="Bills G."/>
            <person name="Bluhm B."/>
            <person name="Cannon C."/>
            <person name="Castanera R."/>
            <person name="Culley D."/>
            <person name="Daum C."/>
            <person name="Ezra D."/>
            <person name="Gonzalez J."/>
            <person name="Henrissat B."/>
            <person name="Kuo A."/>
            <person name="Liang C."/>
            <person name="Lipzen A."/>
            <person name="Lutzoni F."/>
            <person name="Magnuson J."/>
            <person name="Mondo S."/>
            <person name="Nolan M."/>
            <person name="Ohm R."/>
            <person name="Pangilinan J."/>
            <person name="Park H.-J."/>
            <person name="Ramirez L."/>
            <person name="Alfaro M."/>
            <person name="Sun H."/>
            <person name="Tritt A."/>
            <person name="Yoshinaga Y."/>
            <person name="Zwiers L.-H."/>
            <person name="Turgeon B."/>
            <person name="Goodwin S."/>
            <person name="Spatafora J."/>
            <person name="Crous P."/>
            <person name="Grigoriev I."/>
        </authorList>
    </citation>
    <scope>NUCLEOTIDE SEQUENCE</scope>
    <source>
        <strain evidence="2">CBS 113389</strain>
    </source>
</reference>
<sequence length="702" mass="78919">MTPPRRKHAQLQPVTSSPTIAFEQEEEDAVNGDASDSGSVYEDAVDAPIPHLISDLVEWSKDNDHNMGAEQSHEAINDGIRATSTRLQARTGEPIKPTTGKLKAVSRAKPNASQRKLAATIQKQNLPKNAISPRKPRQKKAAVADAQEAAEAGDDVEQGNARSRRSQRVQEEKQAATVVAAQDDAHAVTQPATKPTEGPPKRGRGRPRKQAKTVPANEPSATEKAGPAQGSASSEVEPIVPDKVHYNELFVGSEPSSDEKDADSSSAEESDDSPPRGTKRKRAFHEEEQDEEAEEVPAEVTEADRERLYWQWLPLQRIFENVKWVGCNTKDGERQPQHRLKQKDRQVKIVLGLCNDAMQRYTHLRDHSGTLENGEDPAPVLRDISEKVDDLRGANREHLPDFTNRKQATEIYFHLIPTLVKLLQHAIDCYLAMDNDNMAPGQITIGRLRIVMNMIEMILELAAAAKRKYIRPLPVYCVVDPVHNGLAVPLRNVLEAFKRDIERHGLAVRRQKRSEEEARQRALQLEQKERQDSQRTRIRQLQDKWVRLHNERWAAEPDFKSVQKMNHLEIPSNLHREYDHNGEVFSRQQVFVPRVGPPPGFIDAAAEVEWTQTELLALCDGLQEYAGERVLERTIRRYCGRGKALNRFSVTELVTTAAAMRESLIAAQQAEGEEVEKWVLDIPVWTKGPAALGKENEDGDRL</sequence>
<protein>
    <submittedName>
        <fullName evidence="2">Uncharacterized protein</fullName>
    </submittedName>
</protein>
<dbReference type="Proteomes" id="UP000799767">
    <property type="component" value="Unassembled WGS sequence"/>
</dbReference>
<feature type="region of interest" description="Disordered" evidence="1">
    <location>
        <begin position="508"/>
        <end position="536"/>
    </location>
</feature>